<dbReference type="Gene3D" id="2.40.50.100">
    <property type="match status" value="1"/>
</dbReference>
<dbReference type="EMBL" id="CP126970">
    <property type="protein sequence ID" value="WIM71317.1"/>
    <property type="molecule type" value="Genomic_DNA"/>
</dbReference>
<keyword evidence="3" id="KW-0472">Membrane</keyword>
<name>A0ABY8VQH6_9CORY</name>
<proteinExistence type="predicted"/>
<evidence type="ECO:0000313" key="4">
    <source>
        <dbReference type="EMBL" id="WIM71317.1"/>
    </source>
</evidence>
<evidence type="ECO:0000256" key="1">
    <source>
        <dbReference type="ARBA" id="ARBA00004196"/>
    </source>
</evidence>
<reference evidence="4 5" key="1">
    <citation type="submission" date="2023-05" db="EMBL/GenBank/DDBJ databases">
        <title>Corynebacterium suedekumii sp. nov. and Corynebacterium breve sp. nov. isolated from raw cow's milk.</title>
        <authorList>
            <person name="Baer M.K."/>
            <person name="Mehl L."/>
            <person name="Hellmuth R."/>
            <person name="Marke G."/>
            <person name="Lipski A."/>
        </authorList>
    </citation>
    <scope>NUCLEOTIDE SEQUENCE [LARGE SCALE GENOMIC DNA]</scope>
    <source>
        <strain evidence="4 5">LM112</strain>
    </source>
</reference>
<sequence>MDDRQATATPVFRRRRILIPAAIGGVAALVAAGYLLTPAGPATTVSADDYRVVNRDDVVSRVMVSGTVAPQRSVTLSTHLSGPVDRLNVKVGDHVNAEQILATIDVSAQERELDT</sequence>
<dbReference type="PANTHER" id="PTHR32347">
    <property type="entry name" value="EFFLUX SYSTEM COMPONENT YKNX-RELATED"/>
    <property type="match status" value="1"/>
</dbReference>
<evidence type="ECO:0000256" key="3">
    <source>
        <dbReference type="SAM" id="Phobius"/>
    </source>
</evidence>
<keyword evidence="3" id="KW-1133">Transmembrane helix</keyword>
<evidence type="ECO:0000256" key="2">
    <source>
        <dbReference type="ARBA" id="ARBA00023054"/>
    </source>
</evidence>
<evidence type="ECO:0000313" key="5">
    <source>
        <dbReference type="Proteomes" id="UP001238805"/>
    </source>
</evidence>
<dbReference type="Proteomes" id="UP001238805">
    <property type="component" value="Chromosome"/>
</dbReference>
<organism evidence="4 5">
    <name type="scientific">Corynebacterium suedekumii</name>
    <dbReference type="NCBI Taxonomy" id="3049801"/>
    <lineage>
        <taxon>Bacteria</taxon>
        <taxon>Bacillati</taxon>
        <taxon>Actinomycetota</taxon>
        <taxon>Actinomycetes</taxon>
        <taxon>Mycobacteriales</taxon>
        <taxon>Corynebacteriaceae</taxon>
        <taxon>Corynebacterium</taxon>
    </lineage>
</organism>
<protein>
    <submittedName>
        <fullName evidence="4">Efflux RND transporter periplasmic adaptor subunit</fullName>
    </submittedName>
</protein>
<feature type="transmembrane region" description="Helical" evidence="3">
    <location>
        <begin position="17"/>
        <end position="36"/>
    </location>
</feature>
<comment type="subcellular location">
    <subcellularLocation>
        <location evidence="1">Cell envelope</location>
    </subcellularLocation>
</comment>
<gene>
    <name evidence="4" type="ORF">QP029_05945</name>
</gene>
<dbReference type="RefSeq" id="WP_284875889.1">
    <property type="nucleotide sequence ID" value="NZ_CP126970.1"/>
</dbReference>
<keyword evidence="3" id="KW-0812">Transmembrane</keyword>
<keyword evidence="2" id="KW-0175">Coiled coil</keyword>
<accession>A0ABY8VQH6</accession>
<keyword evidence="5" id="KW-1185">Reference proteome</keyword>
<dbReference type="InterPro" id="IPR050465">
    <property type="entry name" value="UPF0194_transport"/>
</dbReference>